<protein>
    <recommendedName>
        <fullName evidence="4">Lipocalin-like domain-containing protein</fullName>
    </recommendedName>
</protein>
<accession>E4RZ64</accession>
<sequence length="171" mass="19033">MKKAVYLLLLLFTISACSKDKDPKPADNVKGNWALQTGEVKMNIFGSDSTNALDFSAGGIYIQIKENGEFESNLAIDMDSEGFFGKTSIYQSTYTLEGDYIEFKIAATNVANKIPIKVKIIDARNNELHLKMSKPEILEALNSLSQYVELADDLFIVSLFTSLDIILNFTK</sequence>
<dbReference type="RefSeq" id="WP_013410203.1">
    <property type="nucleotide sequence ID" value="NC_014655.1"/>
</dbReference>
<dbReference type="PROSITE" id="PS51257">
    <property type="entry name" value="PROKAR_LIPOPROTEIN"/>
    <property type="match status" value="1"/>
</dbReference>
<gene>
    <name evidence="2" type="ordered locus">Lbys_3534</name>
</gene>
<dbReference type="Proteomes" id="UP000007435">
    <property type="component" value="Chromosome"/>
</dbReference>
<reference key="1">
    <citation type="submission" date="2010-11" db="EMBL/GenBank/DDBJ databases">
        <title>The complete genome of Leadbetterella byssophila DSM 17132.</title>
        <authorList>
            <consortium name="US DOE Joint Genome Institute (JGI-PGF)"/>
            <person name="Lucas S."/>
            <person name="Copeland A."/>
            <person name="Lapidus A."/>
            <person name="Glavina del Rio T."/>
            <person name="Dalin E."/>
            <person name="Tice H."/>
            <person name="Bruce D."/>
            <person name="Goodwin L."/>
            <person name="Pitluck S."/>
            <person name="Kyrpides N."/>
            <person name="Mavromatis K."/>
            <person name="Ivanova N."/>
            <person name="Teshima H."/>
            <person name="Brettin T."/>
            <person name="Detter J.C."/>
            <person name="Han C."/>
            <person name="Tapia R."/>
            <person name="Land M."/>
            <person name="Hauser L."/>
            <person name="Markowitz V."/>
            <person name="Cheng J.-F."/>
            <person name="Hugenholtz P."/>
            <person name="Woyke T."/>
            <person name="Wu D."/>
            <person name="Tindall B."/>
            <person name="Pomrenke H.G."/>
            <person name="Brambilla E."/>
            <person name="Klenk H.-P."/>
            <person name="Eisen J.A."/>
        </authorList>
    </citation>
    <scope>NUCLEOTIDE SEQUENCE [LARGE SCALE GENOMIC DNA]</scope>
    <source>
        <strain>DSM 17132</strain>
    </source>
</reference>
<dbReference type="STRING" id="649349.Lbys_3534"/>
<dbReference type="KEGG" id="lby:Lbys_3534"/>
<evidence type="ECO:0008006" key="4">
    <source>
        <dbReference type="Google" id="ProtNLM"/>
    </source>
</evidence>
<keyword evidence="3" id="KW-1185">Reference proteome</keyword>
<feature type="chain" id="PRO_5003188572" description="Lipocalin-like domain-containing protein" evidence="1">
    <location>
        <begin position="19"/>
        <end position="171"/>
    </location>
</feature>
<dbReference type="EMBL" id="CP002305">
    <property type="protein sequence ID" value="ADQ19182.1"/>
    <property type="molecule type" value="Genomic_DNA"/>
</dbReference>
<reference evidence="2 3" key="2">
    <citation type="journal article" date="2011" name="Stand. Genomic Sci.">
        <title>Complete genome sequence of Leadbetterella byssophila type strain (4M15).</title>
        <authorList>
            <person name="Abt B."/>
            <person name="Teshima H."/>
            <person name="Lucas S."/>
            <person name="Lapidus A."/>
            <person name="Del Rio T.G."/>
            <person name="Nolan M."/>
            <person name="Tice H."/>
            <person name="Cheng J.F."/>
            <person name="Pitluck S."/>
            <person name="Liolios K."/>
            <person name="Pagani I."/>
            <person name="Ivanova N."/>
            <person name="Mavromatis K."/>
            <person name="Pati A."/>
            <person name="Tapia R."/>
            <person name="Han C."/>
            <person name="Goodwin L."/>
            <person name="Chen A."/>
            <person name="Palaniappan K."/>
            <person name="Land M."/>
            <person name="Hauser L."/>
            <person name="Chang Y.J."/>
            <person name="Jeffries C.D."/>
            <person name="Rohde M."/>
            <person name="Goker M."/>
            <person name="Tindall B.J."/>
            <person name="Detter J.C."/>
            <person name="Woyke T."/>
            <person name="Bristow J."/>
            <person name="Eisen J.A."/>
            <person name="Markowitz V."/>
            <person name="Hugenholtz P."/>
            <person name="Klenk H.P."/>
            <person name="Kyrpides N.C."/>
        </authorList>
    </citation>
    <scope>NUCLEOTIDE SEQUENCE [LARGE SCALE GENOMIC DNA]</scope>
    <source>
        <strain evidence="3">DSM 17132 / JCM 16389 / KACC 11308 / NBRC 106382 / 4M15</strain>
    </source>
</reference>
<evidence type="ECO:0000313" key="3">
    <source>
        <dbReference type="Proteomes" id="UP000007435"/>
    </source>
</evidence>
<proteinExistence type="predicted"/>
<dbReference type="AlphaFoldDB" id="E4RZ64"/>
<dbReference type="OrthoDB" id="961488at2"/>
<feature type="signal peptide" evidence="1">
    <location>
        <begin position="1"/>
        <end position="18"/>
    </location>
</feature>
<keyword evidence="1" id="KW-0732">Signal</keyword>
<evidence type="ECO:0000256" key="1">
    <source>
        <dbReference type="SAM" id="SignalP"/>
    </source>
</evidence>
<dbReference type="HOGENOM" id="CLU_1561018_0_0_10"/>
<organism evidence="2 3">
    <name type="scientific">Leadbetterella byssophila (strain DSM 17132 / JCM 16389 / KACC 11308 / NBRC 106382 / 4M15)</name>
    <dbReference type="NCBI Taxonomy" id="649349"/>
    <lineage>
        <taxon>Bacteria</taxon>
        <taxon>Pseudomonadati</taxon>
        <taxon>Bacteroidota</taxon>
        <taxon>Cytophagia</taxon>
        <taxon>Cytophagales</taxon>
        <taxon>Leadbetterellaceae</taxon>
        <taxon>Leadbetterella</taxon>
    </lineage>
</organism>
<evidence type="ECO:0000313" key="2">
    <source>
        <dbReference type="EMBL" id="ADQ19182.1"/>
    </source>
</evidence>
<name>E4RZ64_LEAB4</name>